<dbReference type="SUPFAM" id="SSF52540">
    <property type="entry name" value="P-loop containing nucleoside triphosphate hydrolases"/>
    <property type="match status" value="1"/>
</dbReference>
<dbReference type="RefSeq" id="WP_022612346.1">
    <property type="nucleotide sequence ID" value="NZ_LK391965.1"/>
</dbReference>
<name>A0AAV2VT44_9VIBR</name>
<evidence type="ECO:0000259" key="1">
    <source>
        <dbReference type="PROSITE" id="PS50837"/>
    </source>
</evidence>
<evidence type="ECO:0000313" key="3">
    <source>
        <dbReference type="Proteomes" id="UP000018211"/>
    </source>
</evidence>
<feature type="domain" description="NACHT" evidence="1">
    <location>
        <begin position="130"/>
        <end position="245"/>
    </location>
</feature>
<proteinExistence type="predicted"/>
<accession>A0AAV2VT44</accession>
<evidence type="ECO:0000313" key="2">
    <source>
        <dbReference type="EMBL" id="CCO47578.1"/>
    </source>
</evidence>
<dbReference type="AlphaFoldDB" id="A0AAV2VT44"/>
<dbReference type="Gene3D" id="3.40.50.300">
    <property type="entry name" value="P-loop containing nucleotide triphosphate hydrolases"/>
    <property type="match status" value="1"/>
</dbReference>
<dbReference type="PROSITE" id="PS50837">
    <property type="entry name" value="NACHT"/>
    <property type="match status" value="1"/>
</dbReference>
<gene>
    <name evidence="2" type="ORF">VIBNISOn1_300003</name>
</gene>
<comment type="caution">
    <text evidence="2">The sequence shown here is derived from an EMBL/GenBank/DDBJ whole genome shotgun (WGS) entry which is preliminary data.</text>
</comment>
<protein>
    <recommendedName>
        <fullName evidence="1">NACHT domain-containing protein</fullName>
    </recommendedName>
</protein>
<reference evidence="2 3" key="1">
    <citation type="journal article" date="2013" name="ISME J.">
        <title>Comparative genomics of pathogenic lineages of Vibrio nigripulchritudo identifies virulence-associated traits.</title>
        <authorList>
            <person name="Goudenege D."/>
            <person name="Labreuche Y."/>
            <person name="Krin E."/>
            <person name="Ansquer D."/>
            <person name="Mangenot S."/>
            <person name="Calteau A."/>
            <person name="Medigue C."/>
            <person name="Mazel D."/>
            <person name="Polz M.F."/>
            <person name="Le Roux F."/>
        </authorList>
    </citation>
    <scope>NUCLEOTIDE SEQUENCE [LARGE SCALE GENOMIC DNA]</scope>
    <source>
        <strain evidence="2 3">SOn1</strain>
    </source>
</reference>
<dbReference type="Proteomes" id="UP000018211">
    <property type="component" value="Unassembled WGS sequence"/>
</dbReference>
<dbReference type="Pfam" id="PF05729">
    <property type="entry name" value="NACHT"/>
    <property type="match status" value="1"/>
</dbReference>
<dbReference type="InterPro" id="IPR027417">
    <property type="entry name" value="P-loop_NTPase"/>
</dbReference>
<dbReference type="EMBL" id="CAOF01000121">
    <property type="protein sequence ID" value="CCO47578.1"/>
    <property type="molecule type" value="Genomic_DNA"/>
</dbReference>
<organism evidence="2 3">
    <name type="scientific">Vibrio nigripulchritudo SOn1</name>
    <dbReference type="NCBI Taxonomy" id="1238450"/>
    <lineage>
        <taxon>Bacteria</taxon>
        <taxon>Pseudomonadati</taxon>
        <taxon>Pseudomonadota</taxon>
        <taxon>Gammaproteobacteria</taxon>
        <taxon>Vibrionales</taxon>
        <taxon>Vibrionaceae</taxon>
        <taxon>Vibrio</taxon>
    </lineage>
</organism>
<sequence>MSNFDAPQTLQALGIDLARKLYEQLIKSTATGISGTIENSAKSAFSQSEIQLRKLALDTLKNINKQDVFEKVCRHHLCFETMSSGGEALFIDQIYYPLTLTTIAGYDSTRYKKPTETRIIIENNVMTMNQTTVIFGKAGHGKTTLLKKLYLNSMYNESIPFPVIITLRDINWKASLSIAQFLSDSIKKIGFKLSEEMCSLLLRYNCFTLMFDGFDEISDDNQSTVINLIEVLESETKTKSIITSRYGTSLSYSAGRFHKMNISDLEPEEAIDIINKNQRISGKYREELLEGLKNTPNMAKVLKTPILVDIYIATYSSCDYRPESEVEFYKNLFSSLATDHDRFKKSTVKRELKSQIKPEDLEKIFYHASFLLSLSDRNQYSFKRWNAEEKFSLASKKNCLHLKKEVKTNLALSDIIFLTSLIKREGDYITYIHKSIFEYASARHIRNSCEEYRKAYYKCSLEKPIASQANILSMLSNMDKGLFSKNYAIPLIKIFHKNMNAFFQDIKHNNRINYNEKLFITWMIIEGLCSRRYYLRIRNGWYKVARGREKYKSEGMIIDRDSLPNSNRDDLQPLLKSLRALSTTLGFSYTPISGEKFLSQVLESVYTNTQEFADFHLRSTGQNNHGLTNGLVTKLNAIDLAIWFIKREKKVRGRELKYVSVEKAVNTQKFSAVVARFESLNKNYDEINDLKELATSLGHQIQ</sequence>
<dbReference type="InterPro" id="IPR007111">
    <property type="entry name" value="NACHT_NTPase"/>
</dbReference>